<reference evidence="2" key="1">
    <citation type="submission" date="2017-02" db="EMBL/GenBank/DDBJ databases">
        <title>Delineation of Paenibacillus larvae strains originating from foulbrood outbreaks.</title>
        <authorList>
            <person name="Beims H."/>
            <person name="Bunk B."/>
            <person name="Sproeer C."/>
            <person name="Mohr K.I."/>
            <person name="Pradella S."/>
            <person name="Guenther G."/>
            <person name="Rohde M."/>
            <person name="von der Ohe W."/>
            <person name="Steinert M."/>
        </authorList>
    </citation>
    <scope>NUCLEOTIDE SEQUENCE [LARGE SCALE GENOMIC DNA]</scope>
    <source>
        <strain evidence="2">Eric_III</strain>
    </source>
</reference>
<gene>
    <name evidence="1" type="ORF">ERICIII_03393</name>
</gene>
<dbReference type="Proteomes" id="UP000239833">
    <property type="component" value="Chromosome"/>
</dbReference>
<protein>
    <submittedName>
        <fullName evidence="1">Uncharacterized protein</fullName>
    </submittedName>
</protein>
<evidence type="ECO:0000313" key="1">
    <source>
        <dbReference type="EMBL" id="AVF27504.1"/>
    </source>
</evidence>
<dbReference type="EMBL" id="CP019655">
    <property type="protein sequence ID" value="AVF27504.1"/>
    <property type="molecule type" value="Genomic_DNA"/>
</dbReference>
<organism evidence="1 2">
    <name type="scientific">Paenibacillus larvae subsp. larvae</name>
    <dbReference type="NCBI Taxonomy" id="147375"/>
    <lineage>
        <taxon>Bacteria</taxon>
        <taxon>Bacillati</taxon>
        <taxon>Bacillota</taxon>
        <taxon>Bacilli</taxon>
        <taxon>Bacillales</taxon>
        <taxon>Paenibacillaceae</taxon>
        <taxon>Paenibacillus</taxon>
    </lineage>
</organism>
<sequence length="43" mass="4709">MQLVIQSTQQLTQAVLLNQGIPVEYVLQQNSEIQTAGNILKGV</sequence>
<evidence type="ECO:0000313" key="2">
    <source>
        <dbReference type="Proteomes" id="UP000239833"/>
    </source>
</evidence>
<proteinExistence type="predicted"/>
<name>A0A2L1UGV8_9BACL</name>
<accession>A0A2L1UGV8</accession>
<dbReference type="AlphaFoldDB" id="A0A2L1UGV8"/>